<dbReference type="HOGENOM" id="CLU_056890_2_0_11"/>
<gene>
    <name evidence="4" type="ORF">AFR_39430</name>
</gene>
<dbReference type="CDD" id="cd04301">
    <property type="entry name" value="NAT_SF"/>
    <property type="match status" value="1"/>
</dbReference>
<proteinExistence type="predicted"/>
<dbReference type="RefSeq" id="WP_023562474.1">
    <property type="nucleotide sequence ID" value="NC_022657.1"/>
</dbReference>
<keyword evidence="2" id="KW-0012">Acyltransferase</keyword>
<organism evidence="4 5">
    <name type="scientific">Actinoplanes friuliensis DSM 7358</name>
    <dbReference type="NCBI Taxonomy" id="1246995"/>
    <lineage>
        <taxon>Bacteria</taxon>
        <taxon>Bacillati</taxon>
        <taxon>Actinomycetota</taxon>
        <taxon>Actinomycetes</taxon>
        <taxon>Micromonosporales</taxon>
        <taxon>Micromonosporaceae</taxon>
        <taxon>Actinoplanes</taxon>
    </lineage>
</organism>
<dbReference type="eggNOG" id="COG0456">
    <property type="taxonomic scope" value="Bacteria"/>
</dbReference>
<sequence>MTELPEGWRTRRPTLDDVPELLRLVHASDTAAVGEPDFTLDEVRESLTAPNTDMSRDCWVALDTAGGIVGWAYPGNTTGRDREFVEVYAWPQRGEPSLRPLLALLLDRVVGRGREFGHDPYTVRAGAVPGEKEWIATLTGAGFGFLKQHARMTITLADTPHTAPEPPAGVTVRPLRHDDEDELRRFHATIEEAFRDSDHQSTDYETWRSQIAAESSIAWDEWFVGEVDGAWAGVLQSSDTGIDGNDAWVRALAVLRGYRKRGVGAALLRRAFAVYAAKGRATAGLGVDLANPTQAARLYRAVGMRPLYEANIYQRTVQTSGEDVRVGR</sequence>
<evidence type="ECO:0000313" key="5">
    <source>
        <dbReference type="Proteomes" id="UP000017746"/>
    </source>
</evidence>
<dbReference type="PATRIC" id="fig|1246995.3.peg.7977"/>
<name>U5WDP5_9ACTN</name>
<dbReference type="PANTHER" id="PTHR43800">
    <property type="entry name" value="PEPTIDYL-LYSINE N-ACETYLTRANSFERASE YJAB"/>
    <property type="match status" value="1"/>
</dbReference>
<dbReference type="PANTHER" id="PTHR43800:SF1">
    <property type="entry name" value="PEPTIDYL-LYSINE N-ACETYLTRANSFERASE YJAB"/>
    <property type="match status" value="1"/>
</dbReference>
<keyword evidence="5" id="KW-1185">Reference proteome</keyword>
<dbReference type="Pfam" id="PF00583">
    <property type="entry name" value="Acetyltransf_1"/>
    <property type="match status" value="1"/>
</dbReference>
<evidence type="ECO:0000256" key="2">
    <source>
        <dbReference type="ARBA" id="ARBA00023315"/>
    </source>
</evidence>
<accession>U5WDP5</accession>
<dbReference type="EMBL" id="CP006272">
    <property type="protein sequence ID" value="AGZ46140.1"/>
    <property type="molecule type" value="Genomic_DNA"/>
</dbReference>
<dbReference type="PROSITE" id="PS51186">
    <property type="entry name" value="GNAT"/>
    <property type="match status" value="1"/>
</dbReference>
<dbReference type="SUPFAM" id="SSF55729">
    <property type="entry name" value="Acyl-CoA N-acyltransferases (Nat)"/>
    <property type="match status" value="2"/>
</dbReference>
<dbReference type="AlphaFoldDB" id="U5WDP5"/>
<feature type="domain" description="N-acetyltransferase" evidence="3">
    <location>
        <begin position="170"/>
        <end position="318"/>
    </location>
</feature>
<evidence type="ECO:0000259" key="3">
    <source>
        <dbReference type="PROSITE" id="PS51186"/>
    </source>
</evidence>
<protein>
    <submittedName>
        <fullName evidence="4">N-acetyltransferase GCN5</fullName>
    </submittedName>
</protein>
<reference evidence="4 5" key="1">
    <citation type="journal article" date="2014" name="J. Biotechnol.">
        <title>Complete genome sequence of the actinobacterium Actinoplanes friuliensis HAG 010964, producer of the lipopeptide antibiotic friulimycin.</title>
        <authorList>
            <person name="Ruckert C."/>
            <person name="Szczepanowski R."/>
            <person name="Albersmeier A."/>
            <person name="Goesmann A."/>
            <person name="Fischer N."/>
            <person name="Steinkamper A."/>
            <person name="Puhler A."/>
            <person name="Biener R."/>
            <person name="Schwartz D."/>
            <person name="Kalinowski J."/>
        </authorList>
    </citation>
    <scope>NUCLEOTIDE SEQUENCE [LARGE SCALE GENOMIC DNA]</scope>
    <source>
        <strain evidence="4 5">DSM 7358</strain>
    </source>
</reference>
<dbReference type="OrthoDB" id="9799092at2"/>
<dbReference type="InterPro" id="IPR016181">
    <property type="entry name" value="Acyl_CoA_acyltransferase"/>
</dbReference>
<dbReference type="Gene3D" id="3.40.630.30">
    <property type="match status" value="1"/>
</dbReference>
<dbReference type="Proteomes" id="UP000017746">
    <property type="component" value="Chromosome"/>
</dbReference>
<dbReference type="STRING" id="1246995.AFR_39430"/>
<keyword evidence="1 4" id="KW-0808">Transferase</keyword>
<dbReference type="GO" id="GO:0016747">
    <property type="term" value="F:acyltransferase activity, transferring groups other than amino-acyl groups"/>
    <property type="evidence" value="ECO:0007669"/>
    <property type="project" value="InterPro"/>
</dbReference>
<dbReference type="InterPro" id="IPR000182">
    <property type="entry name" value="GNAT_dom"/>
</dbReference>
<dbReference type="KEGG" id="afs:AFR_39430"/>
<evidence type="ECO:0000256" key="1">
    <source>
        <dbReference type="ARBA" id="ARBA00022679"/>
    </source>
</evidence>
<evidence type="ECO:0000313" key="4">
    <source>
        <dbReference type="EMBL" id="AGZ46140.1"/>
    </source>
</evidence>